<dbReference type="AlphaFoldDB" id="B7T1U2"/>
<protein>
    <submittedName>
        <fullName evidence="2">Ribosomal protein S1</fullName>
    </submittedName>
</protein>
<dbReference type="InterPro" id="IPR003029">
    <property type="entry name" value="S1_domain"/>
</dbReference>
<dbReference type="RefSeq" id="YP_002327491.1">
    <property type="nucleotide sequence ID" value="NC_011600.1"/>
</dbReference>
<dbReference type="EMBL" id="EU912438">
    <property type="protein sequence ID" value="ACF70908.1"/>
    <property type="molecule type" value="Genomic_DNA"/>
</dbReference>
<evidence type="ECO:0000259" key="1">
    <source>
        <dbReference type="PROSITE" id="PS50126"/>
    </source>
</evidence>
<keyword evidence="2" id="KW-0687">Ribonucleoprotein</keyword>
<dbReference type="GO" id="GO:0005840">
    <property type="term" value="C:ribosome"/>
    <property type="evidence" value="ECO:0007669"/>
    <property type="project" value="UniProtKB-KW"/>
</dbReference>
<proteinExistence type="predicted"/>
<reference evidence="2" key="1">
    <citation type="journal article" date="2008" name="Proc. Natl. Acad. Sci. U.S.A.">
        <title>Horizontal gene transfer of the algal nuclear gene psbO to the photosynthetic sea slug Elysia chlorotica.</title>
        <authorList>
            <person name="Rumpho M.E."/>
            <person name="Worful J.M."/>
            <person name="Lee J."/>
            <person name="Kannan K."/>
            <person name="Tyler M.S."/>
            <person name="Bhattacharya D."/>
            <person name="Moustafa A."/>
            <person name="Manhart J.R."/>
        </authorList>
    </citation>
    <scope>NUCLEOTIDE SEQUENCE [LARGE SCALE GENOMIC DNA]</scope>
    <source>
        <strain>CCMP2940</strain>
    </source>
</reference>
<keyword evidence="2" id="KW-0689">Ribosomal protein</keyword>
<name>B7T1U2_VAULI</name>
<evidence type="ECO:0000313" key="2">
    <source>
        <dbReference type="EMBL" id="ACF70908.1"/>
    </source>
</evidence>
<gene>
    <name evidence="2" type="primary">rps1</name>
</gene>
<dbReference type="Gene3D" id="2.40.50.140">
    <property type="entry name" value="Nucleic acid-binding proteins"/>
    <property type="match status" value="1"/>
</dbReference>
<organism evidence="2">
    <name type="scientific">Vaucheria litorea</name>
    <name type="common">Yellow-green alga</name>
    <dbReference type="NCBI Taxonomy" id="109269"/>
    <lineage>
        <taxon>Eukaryota</taxon>
        <taxon>Sar</taxon>
        <taxon>Stramenopiles</taxon>
        <taxon>Ochrophyta</taxon>
        <taxon>PX clade</taxon>
        <taxon>Xanthophyceae</taxon>
        <taxon>Vaucheriales</taxon>
        <taxon>Vaucheriaceae</taxon>
        <taxon>Vaucheria</taxon>
    </lineage>
</organism>
<dbReference type="InterPro" id="IPR012340">
    <property type="entry name" value="NA-bd_OB-fold"/>
</dbReference>
<accession>B7T1U2</accession>
<feature type="domain" description="S1 motif" evidence="1">
    <location>
        <begin position="193"/>
        <end position="261"/>
    </location>
</feature>
<dbReference type="GeneID" id="7055999"/>
<dbReference type="Pfam" id="PF00575">
    <property type="entry name" value="S1"/>
    <property type="match status" value="1"/>
</dbReference>
<keyword evidence="2" id="KW-0934">Plastid</keyword>
<sequence length="261" mass="30825">MNKLKILKYKQDKIASLLLKYNYQVKTGDILAGFIIGKERNEILLNLGLKKATFLPYSELFINLPQNYNKVLSTSNIGEFIILYYNSQTNITLVSFRRLHYLRLWERFKDINFNNMIFFSFFKKSIWGGKIVKFDKLDIFIPNFHLPKYYRRKLIHNKLINIKILQIQKKQYSIIGSSRLAIFKSHCLSFYKGLVQKCCIIAIKPFGIFLNIYGLRCLLHISEIPNKKIKFINKYYKKGDHIIVKVLYINNNTGKIAVSMK</sequence>
<dbReference type="PROSITE" id="PS50126">
    <property type="entry name" value="S1"/>
    <property type="match status" value="1"/>
</dbReference>
<geneLocation type="chloroplast" evidence="2"/>
<dbReference type="SUPFAM" id="SSF50249">
    <property type="entry name" value="Nucleic acid-binding proteins"/>
    <property type="match status" value="2"/>
</dbReference>
<keyword evidence="2" id="KW-0150">Chloroplast</keyword>
<dbReference type="SMART" id="SM00316">
    <property type="entry name" value="S1"/>
    <property type="match status" value="2"/>
</dbReference>
<dbReference type="GO" id="GO:0003676">
    <property type="term" value="F:nucleic acid binding"/>
    <property type="evidence" value="ECO:0007669"/>
    <property type="project" value="InterPro"/>
</dbReference>